<dbReference type="InterPro" id="IPR042109">
    <property type="entry name" value="Adenylosuccinate_synth_dom1"/>
</dbReference>
<evidence type="ECO:0000313" key="13">
    <source>
        <dbReference type="EMBL" id="UJO18779.1"/>
    </source>
</evidence>
<feature type="binding site" evidence="10">
    <location>
        <position position="133"/>
    </location>
    <ligand>
        <name>IMP</name>
        <dbReference type="ChEBI" id="CHEBI:58053"/>
    </ligand>
</feature>
<dbReference type="Pfam" id="PF00709">
    <property type="entry name" value="Adenylsucc_synt"/>
    <property type="match status" value="1"/>
</dbReference>
<accession>A0A9Q8PA86</accession>
<dbReference type="InterPro" id="IPR018220">
    <property type="entry name" value="Adenylosuccin_syn_GTP-bd"/>
</dbReference>
<evidence type="ECO:0000256" key="12">
    <source>
        <dbReference type="RuleBase" id="RU000520"/>
    </source>
</evidence>
<comment type="function">
    <text evidence="12">Plays an important role in the de novo pathway of purine nucleotide biosynthesis.</text>
</comment>
<dbReference type="InterPro" id="IPR042110">
    <property type="entry name" value="Adenylosuccinate_synth_dom2"/>
</dbReference>
<protein>
    <recommendedName>
        <fullName evidence="10 12">Adenylosuccinate synthetase</fullName>
        <shortName evidence="10">AMPSase</shortName>
        <shortName evidence="10">AdSS</shortName>
        <ecNumber evidence="10 12">6.3.4.4</ecNumber>
    </recommendedName>
    <alternativeName>
        <fullName evidence="10">IMP--aspartate ligase</fullName>
    </alternativeName>
</protein>
<reference evidence="13" key="1">
    <citation type="submission" date="2021-12" db="EMBL/GenBank/DDBJ databases">
        <authorList>
            <person name="Zaccaron A."/>
            <person name="Stergiopoulos I."/>
        </authorList>
    </citation>
    <scope>NUCLEOTIDE SEQUENCE</scope>
    <source>
        <strain evidence="13">Race5_Kim</strain>
    </source>
</reference>
<feature type="binding site" evidence="10">
    <location>
        <position position="240"/>
    </location>
    <ligand>
        <name>IMP</name>
        <dbReference type="ChEBI" id="CHEBI:58053"/>
    </ligand>
</feature>
<keyword evidence="8 10" id="KW-0460">Magnesium</keyword>
<feature type="active site" description="Proton acceptor" evidence="10">
    <location>
        <position position="12"/>
    </location>
</feature>
<feature type="binding site" evidence="10">
    <location>
        <position position="306"/>
    </location>
    <ligand>
        <name>GTP</name>
        <dbReference type="ChEBI" id="CHEBI:37565"/>
    </ligand>
</feature>
<dbReference type="NCBIfam" id="NF002223">
    <property type="entry name" value="PRK01117.1"/>
    <property type="match status" value="1"/>
</dbReference>
<evidence type="ECO:0000256" key="5">
    <source>
        <dbReference type="ARBA" id="ARBA00022723"/>
    </source>
</evidence>
<comment type="subcellular location">
    <subcellularLocation>
        <location evidence="10">Cytoplasm</location>
    </subcellularLocation>
</comment>
<feature type="binding site" evidence="10">
    <location>
        <position position="40"/>
    </location>
    <ligand>
        <name>Mg(2+)</name>
        <dbReference type="ChEBI" id="CHEBI:18420"/>
    </ligand>
</feature>
<organism evidence="13 14">
    <name type="scientific">Passalora fulva</name>
    <name type="common">Tomato leaf mold</name>
    <name type="synonym">Cladosporium fulvum</name>
    <dbReference type="NCBI Taxonomy" id="5499"/>
    <lineage>
        <taxon>Eukaryota</taxon>
        <taxon>Fungi</taxon>
        <taxon>Dikarya</taxon>
        <taxon>Ascomycota</taxon>
        <taxon>Pezizomycotina</taxon>
        <taxon>Dothideomycetes</taxon>
        <taxon>Dothideomycetidae</taxon>
        <taxon>Mycosphaerellales</taxon>
        <taxon>Mycosphaerellaceae</taxon>
        <taxon>Fulvia</taxon>
    </lineage>
</organism>
<dbReference type="NCBIfam" id="TIGR00184">
    <property type="entry name" value="purA"/>
    <property type="match status" value="1"/>
</dbReference>
<keyword evidence="4 10" id="KW-0436">Ligase</keyword>
<comment type="pathway">
    <text evidence="10 12">Purine metabolism; AMP biosynthesis via de novo pathway; AMP from IMP: step 1/2.</text>
</comment>
<comment type="catalytic activity">
    <reaction evidence="10 12">
        <text>IMP + L-aspartate + GTP = N(6)-(1,2-dicarboxyethyl)-AMP + GDP + phosphate + 2 H(+)</text>
        <dbReference type="Rhea" id="RHEA:15753"/>
        <dbReference type="ChEBI" id="CHEBI:15378"/>
        <dbReference type="ChEBI" id="CHEBI:29991"/>
        <dbReference type="ChEBI" id="CHEBI:37565"/>
        <dbReference type="ChEBI" id="CHEBI:43474"/>
        <dbReference type="ChEBI" id="CHEBI:57567"/>
        <dbReference type="ChEBI" id="CHEBI:58053"/>
        <dbReference type="ChEBI" id="CHEBI:58189"/>
        <dbReference type="EC" id="6.3.4.4"/>
    </reaction>
</comment>
<evidence type="ECO:0000256" key="8">
    <source>
        <dbReference type="ARBA" id="ARBA00022842"/>
    </source>
</evidence>
<keyword evidence="14" id="KW-1185">Reference proteome</keyword>
<keyword evidence="5 10" id="KW-0479">Metal-binding</keyword>
<feature type="active site" evidence="11">
    <location>
        <position position="144"/>
    </location>
</feature>
<dbReference type="RefSeq" id="XP_047763145.1">
    <property type="nucleotide sequence ID" value="XM_047905854.1"/>
</dbReference>
<comment type="similarity">
    <text evidence="10 12">Belongs to the adenylosuccinate synthetase family.</text>
</comment>
<evidence type="ECO:0000256" key="3">
    <source>
        <dbReference type="ARBA" id="ARBA00022490"/>
    </source>
</evidence>
<dbReference type="OMA" id="FHHAKPI"/>
<dbReference type="PROSITE" id="PS01266">
    <property type="entry name" value="ADENYLOSUCCIN_SYN_1"/>
    <property type="match status" value="1"/>
</dbReference>
<dbReference type="Gene3D" id="3.40.440.10">
    <property type="entry name" value="Adenylosuccinate Synthetase, subunit A, domain 1"/>
    <property type="match status" value="1"/>
</dbReference>
<gene>
    <name evidence="13" type="ORF">CLAFUR5_06706</name>
</gene>
<feature type="binding site" evidence="10">
    <location>
        <begin position="11"/>
        <end position="17"/>
    </location>
    <ligand>
        <name>GTP</name>
        <dbReference type="ChEBI" id="CHEBI:37565"/>
    </ligand>
</feature>
<dbReference type="Gene3D" id="1.10.300.10">
    <property type="entry name" value="Adenylosuccinate Synthetase, subunit A, domain 2"/>
    <property type="match status" value="1"/>
</dbReference>
<comment type="cofactor">
    <cofactor evidence="10">
        <name>Mg(2+)</name>
        <dbReference type="ChEBI" id="CHEBI:18420"/>
    </cofactor>
    <text evidence="10">Binds 1 Mg(2+) ion per subunit.</text>
</comment>
<dbReference type="EMBL" id="CP090168">
    <property type="protein sequence ID" value="UJO18779.1"/>
    <property type="molecule type" value="Genomic_DNA"/>
</dbReference>
<dbReference type="AlphaFoldDB" id="A0A9Q8PA86"/>
<dbReference type="GO" id="GO:0005525">
    <property type="term" value="F:GTP binding"/>
    <property type="evidence" value="ECO:0007669"/>
    <property type="project" value="UniProtKB-UniRule"/>
</dbReference>
<dbReference type="PROSITE" id="PS00513">
    <property type="entry name" value="ADENYLOSUCCIN_SYN_2"/>
    <property type="match status" value="1"/>
</dbReference>
<evidence type="ECO:0000256" key="7">
    <source>
        <dbReference type="ARBA" id="ARBA00022755"/>
    </source>
</evidence>
<dbReference type="GO" id="GO:0044208">
    <property type="term" value="P:'de novo' AMP biosynthetic process"/>
    <property type="evidence" value="ECO:0007669"/>
    <property type="project" value="UniProtKB-UniRule"/>
</dbReference>
<dbReference type="InterPro" id="IPR001114">
    <property type="entry name" value="Adenylosuccinate_synthetase"/>
</dbReference>
<dbReference type="Gene3D" id="3.90.170.10">
    <property type="entry name" value="Adenylosuccinate Synthetase, subunit A, domain 3"/>
    <property type="match status" value="1"/>
</dbReference>
<comment type="function">
    <text evidence="10">Plays an important role in the de novo pathway and in the salvage pathway of purine nucleotide biosynthesis. Catalyzes the first commited step in the biosynthesis of AMP from IMP.</text>
</comment>
<dbReference type="PANTHER" id="PTHR11846">
    <property type="entry name" value="ADENYLOSUCCINATE SYNTHETASE"/>
    <property type="match status" value="1"/>
</dbReference>
<dbReference type="GO" id="GO:0000287">
    <property type="term" value="F:magnesium ion binding"/>
    <property type="evidence" value="ECO:0007669"/>
    <property type="project" value="UniProtKB-UniRule"/>
</dbReference>
<feature type="binding site" evidence="10">
    <location>
        <begin position="414"/>
        <end position="416"/>
    </location>
    <ligand>
        <name>GTP</name>
        <dbReference type="ChEBI" id="CHEBI:37565"/>
    </ligand>
</feature>
<feature type="binding site" evidence="10">
    <location>
        <position position="147"/>
    </location>
    <ligand>
        <name>IMP</name>
        <dbReference type="ChEBI" id="CHEBI:58053"/>
        <note>ligand shared between dimeric partners</note>
    </ligand>
</feature>
<evidence type="ECO:0000256" key="10">
    <source>
        <dbReference type="HAMAP-Rule" id="MF_03125"/>
    </source>
</evidence>
<dbReference type="InterPro" id="IPR027417">
    <property type="entry name" value="P-loop_NTPase"/>
</dbReference>
<dbReference type="GO" id="GO:0046040">
    <property type="term" value="P:IMP metabolic process"/>
    <property type="evidence" value="ECO:0007669"/>
    <property type="project" value="TreeGrafter"/>
</dbReference>
<dbReference type="SUPFAM" id="SSF52540">
    <property type="entry name" value="P-loop containing nucleoside triphosphate hydrolases"/>
    <property type="match status" value="1"/>
</dbReference>
<proteinExistence type="inferred from homology"/>
<dbReference type="EC" id="6.3.4.4" evidence="10 12"/>
<sequence length="425" mass="47464">MATIILGAQWGDEGKGKIVDVIAQDGIQLCCRAQGGHNAGHTITKDLNGTMTTFDVHILPSGVLTEGCVNLIGTGCVVYVPNFFKEIETLENKGIQTKDRILVSDRCHVDLDLHTKVDGLEEVELGKANIGTTGKGIGPTYSTKASRSGIHVAEIFNKTKFDEKVRQLAYSFQKRYGDLLKYDVEDEITRFDDYRERLKPYVVDQVPLIESAVKGNVRMLVEGSQAAMLDIDNGTYPYVTSSNTGLGGVFTGLHLNPRKIQETIGVVKAYTTRVGSGPFPSEQNNEIGEKLQKIGKEFGVTTGRTRRCGWLDLVVVKFSHILNWYDAINLTKLDILDDFDEIKIATEYRYNGQKITSFPADLTILEKIEVIYETLPGWKSNTVGMRKYEELPENARKYIEYIEKFVDVKIKYIGTGPGNENMIVR</sequence>
<dbReference type="KEGG" id="ffu:CLAFUR5_06706"/>
<dbReference type="FunFam" id="1.10.300.10:FF:000001">
    <property type="entry name" value="Adenylosuccinate synthetase"/>
    <property type="match status" value="1"/>
</dbReference>
<dbReference type="GO" id="GO:0005737">
    <property type="term" value="C:cytoplasm"/>
    <property type="evidence" value="ECO:0007669"/>
    <property type="project" value="UniProtKB-SubCell"/>
</dbReference>
<keyword evidence="9 10" id="KW-0342">GTP-binding</keyword>
<dbReference type="OrthoDB" id="10265645at2759"/>
<feature type="binding site" evidence="10">
    <location>
        <begin position="38"/>
        <end position="41"/>
    </location>
    <ligand>
        <name>IMP</name>
        <dbReference type="ChEBI" id="CHEBI:58053"/>
    </ligand>
</feature>
<evidence type="ECO:0000256" key="1">
    <source>
        <dbReference type="ARBA" id="ARBA00003779"/>
    </source>
</evidence>
<feature type="binding site" evidence="10">
    <location>
        <begin position="300"/>
        <end position="306"/>
    </location>
    <ligand>
        <name>substrate</name>
    </ligand>
</feature>
<evidence type="ECO:0000256" key="2">
    <source>
        <dbReference type="ARBA" id="ARBA00011738"/>
    </source>
</evidence>
<evidence type="ECO:0000256" key="6">
    <source>
        <dbReference type="ARBA" id="ARBA00022741"/>
    </source>
</evidence>
<dbReference type="FunFam" id="3.90.170.10:FF:000001">
    <property type="entry name" value="Adenylosuccinate synthetase"/>
    <property type="match status" value="1"/>
</dbReference>
<dbReference type="SMART" id="SM00788">
    <property type="entry name" value="Adenylsucc_synt"/>
    <property type="match status" value="1"/>
</dbReference>
<feature type="binding site" evidence="10">
    <location>
        <begin position="332"/>
        <end position="334"/>
    </location>
    <ligand>
        <name>GTP</name>
        <dbReference type="ChEBI" id="CHEBI:37565"/>
    </ligand>
</feature>
<feature type="binding site" evidence="10">
    <location>
        <position position="12"/>
    </location>
    <ligand>
        <name>Mg(2+)</name>
        <dbReference type="ChEBI" id="CHEBI:18420"/>
    </ligand>
</feature>
<name>A0A9Q8PA86_PASFU</name>
<dbReference type="InterPro" id="IPR042111">
    <property type="entry name" value="Adenylosuccinate_synth_dom3"/>
</dbReference>
<feature type="active site" description="Proton donor" evidence="10">
    <location>
        <position position="41"/>
    </location>
</feature>
<comment type="function">
    <text evidence="1">Plays an important role in the de novo pathway and in the salvage pathway of purine nucleotide biosynthesis. Catalyzes the first committed step in the biosynthesis of AMP from IMP.</text>
</comment>
<dbReference type="Proteomes" id="UP000756132">
    <property type="component" value="Chromosome 6"/>
</dbReference>
<keyword evidence="7 10" id="KW-0658">Purine biosynthesis</keyword>
<dbReference type="GO" id="GO:0004019">
    <property type="term" value="F:adenylosuccinate synthase activity"/>
    <property type="evidence" value="ECO:0007669"/>
    <property type="project" value="UniProtKB-UniRule"/>
</dbReference>
<dbReference type="HAMAP" id="MF_00011">
    <property type="entry name" value="Adenylosucc_synth"/>
    <property type="match status" value="1"/>
</dbReference>
<dbReference type="CDD" id="cd03108">
    <property type="entry name" value="AdSS"/>
    <property type="match status" value="1"/>
</dbReference>
<evidence type="ECO:0000313" key="14">
    <source>
        <dbReference type="Proteomes" id="UP000756132"/>
    </source>
</evidence>
<comment type="subunit">
    <text evidence="2 10">Homodimer.</text>
</comment>
<feature type="binding site" evidence="10">
    <location>
        <begin position="12"/>
        <end position="15"/>
    </location>
    <ligand>
        <name>IMP</name>
        <dbReference type="ChEBI" id="CHEBI:58053"/>
    </ligand>
</feature>
<dbReference type="InterPro" id="IPR033128">
    <property type="entry name" value="Adenylosuccin_syn_Lys_AS"/>
</dbReference>
<dbReference type="GeneID" id="71986584"/>
<feature type="binding site" evidence="10">
    <location>
        <begin position="40"/>
        <end position="42"/>
    </location>
    <ligand>
        <name>GTP</name>
        <dbReference type="ChEBI" id="CHEBI:37565"/>
    </ligand>
</feature>
<feature type="binding site" evidence="10">
    <location>
        <position position="225"/>
    </location>
    <ligand>
        <name>IMP</name>
        <dbReference type="ChEBI" id="CHEBI:58053"/>
    </ligand>
</feature>
<dbReference type="PANTHER" id="PTHR11846:SF0">
    <property type="entry name" value="ADENYLOSUCCINATE SYNTHETASE"/>
    <property type="match status" value="1"/>
</dbReference>
<reference evidence="13" key="2">
    <citation type="journal article" date="2022" name="Microb. Genom.">
        <title>A chromosome-scale genome assembly of the tomato pathogen Cladosporium fulvum reveals a compartmentalized genome architecture and the presence of a dispensable chromosome.</title>
        <authorList>
            <person name="Zaccaron A.Z."/>
            <person name="Chen L.H."/>
            <person name="Samaras A."/>
            <person name="Stergiopoulos I."/>
        </authorList>
    </citation>
    <scope>NUCLEOTIDE SEQUENCE</scope>
    <source>
        <strain evidence="13">Race5_Kim</strain>
    </source>
</reference>
<feature type="binding site" evidence="10">
    <location>
        <position position="304"/>
    </location>
    <ligand>
        <name>IMP</name>
        <dbReference type="ChEBI" id="CHEBI:58053"/>
    </ligand>
</feature>
<evidence type="ECO:0000256" key="4">
    <source>
        <dbReference type="ARBA" id="ARBA00022598"/>
    </source>
</evidence>
<evidence type="ECO:0000256" key="11">
    <source>
        <dbReference type="PROSITE-ProRule" id="PRU10134"/>
    </source>
</evidence>
<evidence type="ECO:0000256" key="9">
    <source>
        <dbReference type="ARBA" id="ARBA00023134"/>
    </source>
</evidence>
<keyword evidence="6 10" id="KW-0547">Nucleotide-binding</keyword>
<keyword evidence="3 10" id="KW-0963">Cytoplasm</keyword>